<reference evidence="2 3" key="1">
    <citation type="submission" date="2019-02" db="EMBL/GenBank/DDBJ databases">
        <title>Dyella amyloliquefaciens sp. nov., isolated from forest soil.</title>
        <authorList>
            <person name="Gao Z.-H."/>
            <person name="Qiu L.-H."/>
        </authorList>
    </citation>
    <scope>NUCLEOTIDE SEQUENCE [LARGE SCALE GENOMIC DNA]</scope>
    <source>
        <strain evidence="2 3">KACC 12747</strain>
    </source>
</reference>
<feature type="region of interest" description="Disordered" evidence="1">
    <location>
        <begin position="1017"/>
        <end position="1065"/>
    </location>
</feature>
<feature type="compositionally biased region" description="Basic and acidic residues" evidence="1">
    <location>
        <begin position="326"/>
        <end position="345"/>
    </location>
</feature>
<feature type="region of interest" description="Disordered" evidence="1">
    <location>
        <begin position="767"/>
        <end position="786"/>
    </location>
</feature>
<dbReference type="Proteomes" id="UP000291822">
    <property type="component" value="Unassembled WGS sequence"/>
</dbReference>
<dbReference type="RefSeq" id="WP_131152660.1">
    <property type="nucleotide sequence ID" value="NZ_SJTG01000007.1"/>
</dbReference>
<feature type="region of interest" description="Disordered" evidence="1">
    <location>
        <begin position="326"/>
        <end position="346"/>
    </location>
</feature>
<sequence length="1151" mass="126770">MPHPSNSASQNINVVPAAIRASGAGSLDPADLPIAHICNSAGWHLPEPSGMAMEWQPLAGPAPVNSGADATGDANAEVEWMDASESGSWMTDSQDPLLSSLASSYSTTNPSEVAFRAELAAAHRPVLGRGWTGIERYDPNTRDLLESSLDEAFIATQASMRNIRIRQEDTVKLVASICDTRDPVQIERACDTFVVILDKVLRGLSHLHHNDDLIALVDPDDEDSMAEVYTHDPMRRTFFFDSARFLSLDCADDEYRAQLVRVMRIDMARTFIHEEIHKIFGLGDLSYLTYLTDDMVPGAPLPEIPAHFAKVRRELVNSPSRRRSLLRESGYRKDSMSGLPEENRKDRKRWQRMANAVFRATGQLFPRNADQNRPSMGHAMEENELAAAAFHFYIPDVMATFVALTSGMEVDAYAGTMPNWYPPLQEVGTHRQQQKSNWADVADTYLGVKAIGVSMPSAGRTGAQSPSPSEVSQGSGKGEMMDERIHRCLERLNEGLHVLPMTGDHVPEYMIAIAREMRPELLRRVAESDEVKVTYLTGELAMLEIHANGSIEEVQISYRLDAPVVAKPKELPPASRVAERSRSHQKLHRSIDARAVAPRMPQTVATRAKDPAADVRMEQHLSDPMERARDALSLRAAVSPSAADRHAGSLMGESRERIRRMGAKLVALGDYRTPGLPRKLGHILSELSQVEGWPMAHQAELFMEPAVLPTFAELMWAYPRNSEPLAIVPMSHALKVLSLHLATSAGQDKPGLALDILDRLIPAEKVKDKGKDKDSTMASSPSQAAGSKGLSAASLIAGMHRSLHGSGVAIQFVELLERAVSHLDPGKHREVAKRLKGNGERAVAPWSDKMSVRDRFKEDVYGISTQGAPEKVISDHLIDRVRRIIRPGASPAGKPSPRDVRAALEKLTPSTPLAVAVQHARRLTEIDPEVPSESALILASNRARIASESRAKHERRKAEFKANLRDSIAAEAGAYQRSLARGKIDEEERQARLSQAYHQRMASYRSGRVAQAEQQRIAGHASHAKTTAMNDAKRDSARSALMRAPGKVSNRGTRVPPLGCASEGRLPISTSTLASRHMPAPPGAMAQISPEDLERRFNDLRRLNAHEPGESAKDMEMRSARLAAYWMQQGVREAREIERRHRALRGGPSPT</sequence>
<dbReference type="AlphaFoldDB" id="A0A4R0YE35"/>
<proteinExistence type="predicted"/>
<evidence type="ECO:0000256" key="1">
    <source>
        <dbReference type="SAM" id="MobiDB-lite"/>
    </source>
</evidence>
<comment type="caution">
    <text evidence="2">The sequence shown here is derived from an EMBL/GenBank/DDBJ whole genome shotgun (WGS) entry which is preliminary data.</text>
</comment>
<organism evidence="2 3">
    <name type="scientific">Dyella soli</name>
    <dbReference type="NCBI Taxonomy" id="522319"/>
    <lineage>
        <taxon>Bacteria</taxon>
        <taxon>Pseudomonadati</taxon>
        <taxon>Pseudomonadota</taxon>
        <taxon>Gammaproteobacteria</taxon>
        <taxon>Lysobacterales</taxon>
        <taxon>Rhodanobacteraceae</taxon>
        <taxon>Dyella</taxon>
    </lineage>
</organism>
<name>A0A4R0YE35_9GAMM</name>
<feature type="compositionally biased region" description="Polar residues" evidence="1">
    <location>
        <begin position="462"/>
        <end position="474"/>
    </location>
</feature>
<evidence type="ECO:0000313" key="3">
    <source>
        <dbReference type="Proteomes" id="UP000291822"/>
    </source>
</evidence>
<feature type="region of interest" description="Disordered" evidence="1">
    <location>
        <begin position="457"/>
        <end position="477"/>
    </location>
</feature>
<accession>A0A4R0YE35</accession>
<protein>
    <submittedName>
        <fullName evidence="2">Uncharacterized protein</fullName>
    </submittedName>
</protein>
<evidence type="ECO:0000313" key="2">
    <source>
        <dbReference type="EMBL" id="TCI06233.1"/>
    </source>
</evidence>
<dbReference type="EMBL" id="SJTG01000007">
    <property type="protein sequence ID" value="TCI06233.1"/>
    <property type="molecule type" value="Genomic_DNA"/>
</dbReference>
<keyword evidence="3" id="KW-1185">Reference proteome</keyword>
<gene>
    <name evidence="2" type="ORF">EZM97_35555</name>
</gene>